<reference evidence="2" key="1">
    <citation type="submission" date="2020-01" db="EMBL/GenBank/DDBJ databases">
        <title>Draft genome sequence of the Termite Coptotermes fromosanus.</title>
        <authorList>
            <person name="Itakura S."/>
            <person name="Yosikawa Y."/>
            <person name="Umezawa K."/>
        </authorList>
    </citation>
    <scope>NUCLEOTIDE SEQUENCE [LARGE SCALE GENOMIC DNA]</scope>
</reference>
<evidence type="ECO:0000313" key="1">
    <source>
        <dbReference type="EMBL" id="GFG37437.1"/>
    </source>
</evidence>
<sequence length="79" mass="9456">MSTNVHFLHSHVDYFPHNLGRDTEEQGEIFHQDIREMEKRYQGGWTVHMMADYCWMLNREGSCVDSCSGRTKRRKFHPP</sequence>
<organism evidence="1 2">
    <name type="scientific">Coptotermes formosanus</name>
    <name type="common">Formosan subterranean termite</name>
    <dbReference type="NCBI Taxonomy" id="36987"/>
    <lineage>
        <taxon>Eukaryota</taxon>
        <taxon>Metazoa</taxon>
        <taxon>Ecdysozoa</taxon>
        <taxon>Arthropoda</taxon>
        <taxon>Hexapoda</taxon>
        <taxon>Insecta</taxon>
        <taxon>Pterygota</taxon>
        <taxon>Neoptera</taxon>
        <taxon>Polyneoptera</taxon>
        <taxon>Dictyoptera</taxon>
        <taxon>Blattodea</taxon>
        <taxon>Blattoidea</taxon>
        <taxon>Termitoidae</taxon>
        <taxon>Rhinotermitidae</taxon>
        <taxon>Coptotermes</taxon>
    </lineage>
</organism>
<comment type="caution">
    <text evidence="1">The sequence shown here is derived from an EMBL/GenBank/DDBJ whole genome shotgun (WGS) entry which is preliminary data.</text>
</comment>
<dbReference type="AlphaFoldDB" id="A0A6L2Q6G9"/>
<accession>A0A6L2Q6G9</accession>
<protein>
    <submittedName>
        <fullName evidence="1">Uncharacterized protein</fullName>
    </submittedName>
</protein>
<dbReference type="OrthoDB" id="8063408at2759"/>
<dbReference type="PANTHER" id="PTHR46114:SF1">
    <property type="entry name" value="ZAD DOMAIN-CONTAINING PROTEIN"/>
    <property type="match status" value="1"/>
</dbReference>
<gene>
    <name evidence="1" type="ORF">Cfor_07167</name>
</gene>
<dbReference type="Proteomes" id="UP000502823">
    <property type="component" value="Unassembled WGS sequence"/>
</dbReference>
<proteinExistence type="predicted"/>
<evidence type="ECO:0000313" key="2">
    <source>
        <dbReference type="Proteomes" id="UP000502823"/>
    </source>
</evidence>
<dbReference type="EMBL" id="BLKM01000700">
    <property type="protein sequence ID" value="GFG37437.1"/>
    <property type="molecule type" value="Genomic_DNA"/>
</dbReference>
<dbReference type="PANTHER" id="PTHR46114">
    <property type="entry name" value="APPLE DOMAIN-CONTAINING PROTEIN"/>
    <property type="match status" value="1"/>
</dbReference>
<name>A0A6L2Q6G9_COPFO</name>
<dbReference type="InParanoid" id="A0A6L2Q6G9"/>
<keyword evidence="2" id="KW-1185">Reference proteome</keyword>